<dbReference type="Gene3D" id="6.10.250.240">
    <property type="match status" value="1"/>
</dbReference>
<keyword evidence="6 7" id="KW-0234">DNA repair</keyword>
<keyword evidence="3 7" id="KW-0863">Zinc-finger</keyword>
<comment type="function">
    <text evidence="7">May play a role in DNA repair. It seems to be involved in an RecBC-independent recombinational process of DNA repair. It may act with RecF and RecO.</text>
</comment>
<dbReference type="Pfam" id="PF21176">
    <property type="entry name" value="RecR_HhH"/>
    <property type="match status" value="1"/>
</dbReference>
<proteinExistence type="inferred from homology"/>
<evidence type="ECO:0000259" key="8">
    <source>
        <dbReference type="PROSITE" id="PS50880"/>
    </source>
</evidence>
<keyword evidence="1 7" id="KW-0479">Metal-binding</keyword>
<keyword evidence="10" id="KW-1185">Reference proteome</keyword>
<keyword evidence="5 7" id="KW-0233">DNA recombination</keyword>
<evidence type="ECO:0000313" key="10">
    <source>
        <dbReference type="Proteomes" id="UP001560267"/>
    </source>
</evidence>
<dbReference type="PROSITE" id="PS50880">
    <property type="entry name" value="TOPRIM"/>
    <property type="match status" value="1"/>
</dbReference>
<feature type="domain" description="Toprim" evidence="8">
    <location>
        <begin position="79"/>
        <end position="174"/>
    </location>
</feature>
<gene>
    <name evidence="7 9" type="primary">recR</name>
    <name evidence="9" type="ORF">AB6A68_03180</name>
</gene>
<dbReference type="HAMAP" id="MF_00017">
    <property type="entry name" value="RecR"/>
    <property type="match status" value="1"/>
</dbReference>
<dbReference type="InterPro" id="IPR015967">
    <property type="entry name" value="Rcmb_RecR_Znf"/>
</dbReference>
<sequence length="198" mass="21242">MYPASLSKLMDELSRLPGIGPKSAQRIALFMVKRGPQDAQRLAEALLAAAANTKRCRECFSLSEEDLCGVCANAGRDHSVICVVEEPRDVLAFERGMSFRGLYHVLGGVISPMDGIGPEQLHLGELLNRLRGDTVKEVILATSSTIEGEATATYLAKLIAPAGVNISRLATGVPVGGDLDYVDEVTLSRALDGRYRVT</sequence>
<protein>
    <recommendedName>
        <fullName evidence="7">Recombination protein RecR</fullName>
    </recommendedName>
</protein>
<dbReference type="PANTHER" id="PTHR30446:SF0">
    <property type="entry name" value="RECOMBINATION PROTEIN RECR"/>
    <property type="match status" value="1"/>
</dbReference>
<dbReference type="EMBL" id="JBFSHR010000007">
    <property type="protein sequence ID" value="MEX6428838.1"/>
    <property type="molecule type" value="Genomic_DNA"/>
</dbReference>
<feature type="zinc finger region" description="C4-type" evidence="7">
    <location>
        <begin position="56"/>
        <end position="71"/>
    </location>
</feature>
<dbReference type="InterPro" id="IPR000093">
    <property type="entry name" value="DNA_Rcmb_RecR"/>
</dbReference>
<evidence type="ECO:0000256" key="6">
    <source>
        <dbReference type="ARBA" id="ARBA00023204"/>
    </source>
</evidence>
<evidence type="ECO:0000256" key="2">
    <source>
        <dbReference type="ARBA" id="ARBA00022763"/>
    </source>
</evidence>
<organism evidence="9 10">
    <name type="scientific">Ferrimicrobium acidiphilum</name>
    <dbReference type="NCBI Taxonomy" id="121039"/>
    <lineage>
        <taxon>Bacteria</taxon>
        <taxon>Bacillati</taxon>
        <taxon>Actinomycetota</taxon>
        <taxon>Acidimicrobiia</taxon>
        <taxon>Acidimicrobiales</taxon>
        <taxon>Acidimicrobiaceae</taxon>
        <taxon>Ferrimicrobium</taxon>
    </lineage>
</organism>
<evidence type="ECO:0000256" key="7">
    <source>
        <dbReference type="HAMAP-Rule" id="MF_00017"/>
    </source>
</evidence>
<dbReference type="InterPro" id="IPR006171">
    <property type="entry name" value="TOPRIM_dom"/>
</dbReference>
<dbReference type="Proteomes" id="UP001560267">
    <property type="component" value="Unassembled WGS sequence"/>
</dbReference>
<dbReference type="InterPro" id="IPR034137">
    <property type="entry name" value="TOPRIM_RecR"/>
</dbReference>
<dbReference type="SUPFAM" id="SSF111304">
    <property type="entry name" value="Recombination protein RecR"/>
    <property type="match status" value="1"/>
</dbReference>
<dbReference type="Pfam" id="PF21175">
    <property type="entry name" value="RecR_C"/>
    <property type="match status" value="1"/>
</dbReference>
<keyword evidence="4 7" id="KW-0862">Zinc</keyword>
<dbReference type="PROSITE" id="PS01300">
    <property type="entry name" value="RECR"/>
    <property type="match status" value="1"/>
</dbReference>
<dbReference type="RefSeq" id="WP_298387340.1">
    <property type="nucleotide sequence ID" value="NZ_JBFSHR010000007.1"/>
</dbReference>
<keyword evidence="2 7" id="KW-0227">DNA damage</keyword>
<dbReference type="CDD" id="cd01025">
    <property type="entry name" value="TOPRIM_recR"/>
    <property type="match status" value="1"/>
</dbReference>
<dbReference type="Pfam" id="PF02132">
    <property type="entry name" value="RecR_ZnF"/>
    <property type="match status" value="1"/>
</dbReference>
<accession>A0ABV3XZW7</accession>
<name>A0ABV3XZW7_9ACTN</name>
<comment type="caution">
    <text evidence="9">The sequence shown here is derived from an EMBL/GenBank/DDBJ whole genome shotgun (WGS) entry which is preliminary data.</text>
</comment>
<dbReference type="InterPro" id="IPR003583">
    <property type="entry name" value="Hlx-hairpin-Hlx_DNA-bd_motif"/>
</dbReference>
<evidence type="ECO:0000256" key="4">
    <source>
        <dbReference type="ARBA" id="ARBA00022833"/>
    </source>
</evidence>
<dbReference type="InterPro" id="IPR023627">
    <property type="entry name" value="Rcmb_RecR"/>
</dbReference>
<comment type="similarity">
    <text evidence="7">Belongs to the RecR family.</text>
</comment>
<dbReference type="Gene3D" id="3.40.1360.10">
    <property type="match status" value="1"/>
</dbReference>
<dbReference type="SMART" id="SM00278">
    <property type="entry name" value="HhH1"/>
    <property type="match status" value="1"/>
</dbReference>
<evidence type="ECO:0000313" key="9">
    <source>
        <dbReference type="EMBL" id="MEX6428838.1"/>
    </source>
</evidence>
<evidence type="ECO:0000256" key="5">
    <source>
        <dbReference type="ARBA" id="ARBA00023172"/>
    </source>
</evidence>
<dbReference type="SMART" id="SM00493">
    <property type="entry name" value="TOPRIM"/>
    <property type="match status" value="1"/>
</dbReference>
<dbReference type="Gene3D" id="1.10.8.420">
    <property type="entry name" value="RecR Domain 1"/>
    <property type="match status" value="1"/>
</dbReference>
<dbReference type="NCBIfam" id="TIGR00615">
    <property type="entry name" value="recR"/>
    <property type="match status" value="1"/>
</dbReference>
<dbReference type="Pfam" id="PF13662">
    <property type="entry name" value="Toprim_4"/>
    <property type="match status" value="1"/>
</dbReference>
<evidence type="ECO:0000256" key="3">
    <source>
        <dbReference type="ARBA" id="ARBA00022771"/>
    </source>
</evidence>
<evidence type="ECO:0000256" key="1">
    <source>
        <dbReference type="ARBA" id="ARBA00022723"/>
    </source>
</evidence>
<dbReference type="PANTHER" id="PTHR30446">
    <property type="entry name" value="RECOMBINATION PROTEIN RECR"/>
    <property type="match status" value="1"/>
</dbReference>
<reference evidence="9 10" key="1">
    <citation type="submission" date="2024-07" db="EMBL/GenBank/DDBJ databases">
        <title>Draft Genome Sequence of Ferrimicrobium acidiphilum Strain YE2023, Isolated from a Pulp of Bioleach Reactor.</title>
        <authorList>
            <person name="Elkina Y.A."/>
            <person name="Bulaeva A.G."/>
            <person name="Beletsky A.V."/>
            <person name="Mardanov A.V."/>
        </authorList>
    </citation>
    <scope>NUCLEOTIDE SEQUENCE [LARGE SCALE GENOMIC DNA]</scope>
    <source>
        <strain evidence="9 10">YE2023</strain>
    </source>
</reference>